<organism evidence="1 2">
    <name type="scientific">Durusdinium trenchii</name>
    <dbReference type="NCBI Taxonomy" id="1381693"/>
    <lineage>
        <taxon>Eukaryota</taxon>
        <taxon>Sar</taxon>
        <taxon>Alveolata</taxon>
        <taxon>Dinophyceae</taxon>
        <taxon>Suessiales</taxon>
        <taxon>Symbiodiniaceae</taxon>
        <taxon>Durusdinium</taxon>
    </lineage>
</organism>
<dbReference type="Proteomes" id="UP001642484">
    <property type="component" value="Unassembled WGS sequence"/>
</dbReference>
<evidence type="ECO:0000313" key="1">
    <source>
        <dbReference type="EMBL" id="CAK9103375.1"/>
    </source>
</evidence>
<gene>
    <name evidence="1" type="ORF">CCMP2556_LOCUS48553</name>
</gene>
<accession>A0ABP0RVD4</accession>
<proteinExistence type="predicted"/>
<reference evidence="1 2" key="1">
    <citation type="submission" date="2024-02" db="EMBL/GenBank/DDBJ databases">
        <authorList>
            <person name="Chen Y."/>
            <person name="Shah S."/>
            <person name="Dougan E. K."/>
            <person name="Thang M."/>
            <person name="Chan C."/>
        </authorList>
    </citation>
    <scope>NUCLEOTIDE SEQUENCE [LARGE SCALE GENOMIC DNA]</scope>
</reference>
<dbReference type="EMBL" id="CAXAMN010026473">
    <property type="protein sequence ID" value="CAK9103375.1"/>
    <property type="molecule type" value="Genomic_DNA"/>
</dbReference>
<sequence length="99" mass="11175">MLPPRPTCEFRGHQPVHLPLLGAEGVLVAALVFSNCTLSGLSVHVHGDSGDMWVRRSLLLWLRTQVWIMRTRCVQHEPVFGSWNGLWQWGEEERGGKCG</sequence>
<keyword evidence="2" id="KW-1185">Reference proteome</keyword>
<name>A0ABP0RVD4_9DINO</name>
<comment type="caution">
    <text evidence="1">The sequence shown here is derived from an EMBL/GenBank/DDBJ whole genome shotgun (WGS) entry which is preliminary data.</text>
</comment>
<protein>
    <submittedName>
        <fullName evidence="1">Uncharacterized protein</fullName>
    </submittedName>
</protein>
<evidence type="ECO:0000313" key="2">
    <source>
        <dbReference type="Proteomes" id="UP001642484"/>
    </source>
</evidence>